<evidence type="ECO:0000313" key="3">
    <source>
        <dbReference type="EMBL" id="MDO1444780.1"/>
    </source>
</evidence>
<evidence type="ECO:0000259" key="2">
    <source>
        <dbReference type="Pfam" id="PF04892"/>
    </source>
</evidence>
<feature type="transmembrane region" description="Helical" evidence="1">
    <location>
        <begin position="65"/>
        <end position="84"/>
    </location>
</feature>
<dbReference type="Pfam" id="PF04892">
    <property type="entry name" value="VanZ"/>
    <property type="match status" value="1"/>
</dbReference>
<protein>
    <submittedName>
        <fullName evidence="3">VanZ family protein</fullName>
    </submittedName>
</protein>
<organism evidence="3 4">
    <name type="scientific">Rhodocytophaga aerolata</name>
    <dbReference type="NCBI Taxonomy" id="455078"/>
    <lineage>
        <taxon>Bacteria</taxon>
        <taxon>Pseudomonadati</taxon>
        <taxon>Bacteroidota</taxon>
        <taxon>Cytophagia</taxon>
        <taxon>Cytophagales</taxon>
        <taxon>Rhodocytophagaceae</taxon>
        <taxon>Rhodocytophaga</taxon>
    </lineage>
</organism>
<evidence type="ECO:0000313" key="4">
    <source>
        <dbReference type="Proteomes" id="UP001168528"/>
    </source>
</evidence>
<proteinExistence type="predicted"/>
<keyword evidence="4" id="KW-1185">Reference proteome</keyword>
<gene>
    <name evidence="3" type="ORF">Q0590_00885</name>
</gene>
<comment type="caution">
    <text evidence="3">The sequence shown here is derived from an EMBL/GenBank/DDBJ whole genome shotgun (WGS) entry which is preliminary data.</text>
</comment>
<dbReference type="PANTHER" id="PTHR28008:SF1">
    <property type="entry name" value="DOMAIN PROTEIN, PUTATIVE (AFU_ORTHOLOGUE AFUA_3G10980)-RELATED"/>
    <property type="match status" value="1"/>
</dbReference>
<dbReference type="InterPro" id="IPR006976">
    <property type="entry name" value="VanZ-like"/>
</dbReference>
<dbReference type="Proteomes" id="UP001168528">
    <property type="component" value="Unassembled WGS sequence"/>
</dbReference>
<dbReference type="PANTHER" id="PTHR28008">
    <property type="entry name" value="DOMAIN PROTEIN, PUTATIVE (AFU_ORTHOLOGUE AFUA_3G10980)-RELATED"/>
    <property type="match status" value="1"/>
</dbReference>
<keyword evidence="1" id="KW-0812">Transmembrane</keyword>
<feature type="transmembrane region" description="Helical" evidence="1">
    <location>
        <begin position="104"/>
        <end position="121"/>
    </location>
</feature>
<sequence length="127" mass="14695">MFFRYNLFAIVWACVIFMLILMPGNNMPDTNIWSVLTFDKFAHFFVFAVLVFLLVIGFTKQHTYIWLKFNAIKSALAISIGYSLLLETGQSLVPDRTFDLVDMLANTIGCFLGSLLFYFVYKFNFPN</sequence>
<dbReference type="EMBL" id="JAUKPO010000001">
    <property type="protein sequence ID" value="MDO1444780.1"/>
    <property type="molecule type" value="Genomic_DNA"/>
</dbReference>
<dbReference type="NCBIfam" id="NF037970">
    <property type="entry name" value="vanZ_1"/>
    <property type="match status" value="1"/>
</dbReference>
<feature type="transmembrane region" description="Helical" evidence="1">
    <location>
        <begin position="41"/>
        <end position="58"/>
    </location>
</feature>
<reference evidence="3" key="1">
    <citation type="submission" date="2023-07" db="EMBL/GenBank/DDBJ databases">
        <title>The genome sequence of Rhodocytophaga aerolata KACC 12507.</title>
        <authorList>
            <person name="Zhang X."/>
        </authorList>
    </citation>
    <scope>NUCLEOTIDE SEQUENCE</scope>
    <source>
        <strain evidence="3">KACC 12507</strain>
    </source>
</reference>
<accession>A0ABT8QY63</accession>
<feature type="transmembrane region" description="Helical" evidence="1">
    <location>
        <begin position="5"/>
        <end position="21"/>
    </location>
</feature>
<dbReference type="RefSeq" id="WP_302035582.1">
    <property type="nucleotide sequence ID" value="NZ_JAUKPO010000001.1"/>
</dbReference>
<keyword evidence="1" id="KW-1133">Transmembrane helix</keyword>
<name>A0ABT8QY63_9BACT</name>
<keyword evidence="1" id="KW-0472">Membrane</keyword>
<evidence type="ECO:0000256" key="1">
    <source>
        <dbReference type="SAM" id="Phobius"/>
    </source>
</evidence>
<feature type="domain" description="VanZ-like" evidence="2">
    <location>
        <begin position="32"/>
        <end position="120"/>
    </location>
</feature>